<organism evidence="1 2">
    <name type="scientific">Sphaerimonospora thailandensis</name>
    <dbReference type="NCBI Taxonomy" id="795644"/>
    <lineage>
        <taxon>Bacteria</taxon>
        <taxon>Bacillati</taxon>
        <taxon>Actinomycetota</taxon>
        <taxon>Actinomycetes</taxon>
        <taxon>Streptosporangiales</taxon>
        <taxon>Streptosporangiaceae</taxon>
        <taxon>Sphaerimonospora</taxon>
    </lineage>
</organism>
<keyword evidence="2" id="KW-1185">Reference proteome</keyword>
<protein>
    <submittedName>
        <fullName evidence="1">Uncharacterized protein</fullName>
    </submittedName>
</protein>
<dbReference type="EMBL" id="BOOG01000012">
    <property type="protein sequence ID" value="GIH69101.1"/>
    <property type="molecule type" value="Genomic_DNA"/>
</dbReference>
<sequence>MLFAEQRSLPYPDDLITVEIYGRPMLLIDNNLAGCVTSYVGHKRGVLDADQLRIVRECVRDLRALVPRLRQREGRIYAARWLRIAELIISDASGDARRNE</sequence>
<reference evidence="1" key="1">
    <citation type="submission" date="2021-01" db="EMBL/GenBank/DDBJ databases">
        <title>Whole genome shotgun sequence of Sphaerimonospora thailandensis NBRC 107569.</title>
        <authorList>
            <person name="Komaki H."/>
            <person name="Tamura T."/>
        </authorList>
    </citation>
    <scope>NUCLEOTIDE SEQUENCE</scope>
    <source>
        <strain evidence="1">NBRC 107569</strain>
    </source>
</reference>
<dbReference type="Proteomes" id="UP000610966">
    <property type="component" value="Unassembled WGS sequence"/>
</dbReference>
<evidence type="ECO:0000313" key="1">
    <source>
        <dbReference type="EMBL" id="GIH69101.1"/>
    </source>
</evidence>
<name>A0A8J3R4K7_9ACTN</name>
<accession>A0A8J3R4K7</accession>
<evidence type="ECO:0000313" key="2">
    <source>
        <dbReference type="Proteomes" id="UP000610966"/>
    </source>
</evidence>
<proteinExistence type="predicted"/>
<comment type="caution">
    <text evidence="1">The sequence shown here is derived from an EMBL/GenBank/DDBJ whole genome shotgun (WGS) entry which is preliminary data.</text>
</comment>
<dbReference type="AlphaFoldDB" id="A0A8J3R4K7"/>
<gene>
    <name evidence="1" type="ORF">Mth01_13540</name>
</gene>